<accession>A0A2U1MB59</accession>
<comment type="caution">
    <text evidence="7">The sequence shown here is derived from an EMBL/GenBank/DDBJ whole genome shotgun (WGS) entry which is preliminary data.</text>
</comment>
<evidence type="ECO:0000256" key="5">
    <source>
        <dbReference type="SAM" id="SignalP"/>
    </source>
</evidence>
<keyword evidence="4" id="KW-0472">Membrane</keyword>
<dbReference type="EMBL" id="PKPP01005881">
    <property type="protein sequence ID" value="PWA58490.1"/>
    <property type="molecule type" value="Genomic_DNA"/>
</dbReference>
<dbReference type="PANTHER" id="PTHR46008:SF25">
    <property type="entry name" value="PROTEIN KINASE DOMAIN-CONTAINING PROTEIN"/>
    <property type="match status" value="1"/>
</dbReference>
<evidence type="ECO:0000313" key="8">
    <source>
        <dbReference type="Proteomes" id="UP000245207"/>
    </source>
</evidence>
<name>A0A2U1MB59_ARTAN</name>
<feature type="transmembrane region" description="Helical" evidence="4">
    <location>
        <begin position="274"/>
        <end position="294"/>
    </location>
</feature>
<keyword evidence="7" id="KW-0418">Kinase</keyword>
<dbReference type="PANTHER" id="PTHR46008">
    <property type="entry name" value="LEAF RUST 10 DISEASE-RESISTANCE LOCUS RECEPTOR-LIKE PROTEIN KINASE-LIKE 1.4"/>
    <property type="match status" value="1"/>
</dbReference>
<dbReference type="InterPro" id="IPR011009">
    <property type="entry name" value="Kinase-like_dom_sf"/>
</dbReference>
<organism evidence="7 8">
    <name type="scientific">Artemisia annua</name>
    <name type="common">Sweet wormwood</name>
    <dbReference type="NCBI Taxonomy" id="35608"/>
    <lineage>
        <taxon>Eukaryota</taxon>
        <taxon>Viridiplantae</taxon>
        <taxon>Streptophyta</taxon>
        <taxon>Embryophyta</taxon>
        <taxon>Tracheophyta</taxon>
        <taxon>Spermatophyta</taxon>
        <taxon>Magnoliopsida</taxon>
        <taxon>eudicotyledons</taxon>
        <taxon>Gunneridae</taxon>
        <taxon>Pentapetalae</taxon>
        <taxon>asterids</taxon>
        <taxon>campanulids</taxon>
        <taxon>Asterales</taxon>
        <taxon>Asteraceae</taxon>
        <taxon>Asteroideae</taxon>
        <taxon>Anthemideae</taxon>
        <taxon>Artemisiinae</taxon>
        <taxon>Artemisia</taxon>
    </lineage>
</organism>
<evidence type="ECO:0000256" key="4">
    <source>
        <dbReference type="SAM" id="Phobius"/>
    </source>
</evidence>
<dbReference type="PROSITE" id="PS50011">
    <property type="entry name" value="PROTEIN_KINASE_DOM"/>
    <property type="match status" value="1"/>
</dbReference>
<feature type="transmembrane region" description="Helical" evidence="4">
    <location>
        <begin position="246"/>
        <end position="268"/>
    </location>
</feature>
<feature type="chain" id="PRO_5015408085" evidence="5">
    <location>
        <begin position="18"/>
        <end position="391"/>
    </location>
</feature>
<keyword evidence="4" id="KW-0812">Transmembrane</keyword>
<reference evidence="7 8" key="1">
    <citation type="journal article" date="2018" name="Mol. Plant">
        <title>The genome of Artemisia annua provides insight into the evolution of Asteraceae family and artemisinin biosynthesis.</title>
        <authorList>
            <person name="Shen Q."/>
            <person name="Zhang L."/>
            <person name="Liao Z."/>
            <person name="Wang S."/>
            <person name="Yan T."/>
            <person name="Shi P."/>
            <person name="Liu M."/>
            <person name="Fu X."/>
            <person name="Pan Q."/>
            <person name="Wang Y."/>
            <person name="Lv Z."/>
            <person name="Lu X."/>
            <person name="Zhang F."/>
            <person name="Jiang W."/>
            <person name="Ma Y."/>
            <person name="Chen M."/>
            <person name="Hao X."/>
            <person name="Li L."/>
            <person name="Tang Y."/>
            <person name="Lv G."/>
            <person name="Zhou Y."/>
            <person name="Sun X."/>
            <person name="Brodelius P.E."/>
            <person name="Rose J.K.C."/>
            <person name="Tang K."/>
        </authorList>
    </citation>
    <scope>NUCLEOTIDE SEQUENCE [LARGE SCALE GENOMIC DNA]</scope>
    <source>
        <strain evidence="8">cv. Huhao1</strain>
        <tissue evidence="7">Leaf</tissue>
    </source>
</reference>
<keyword evidence="5" id="KW-0732">Signal</keyword>
<sequence length="391" mass="43702">MIIFVFLFMSFILSCHSALNDSISIPICPESFSCPNFATFKYPFYNVTDARCGLIKVQCNSEGGEIQIGEKRYEIVGKFDSSSSVTIRNITLEKLVNHTSCEALMNNFTSPNPLLYSISIAPFLTLFKCTKNTSYAYFNQPNYNSHNTCKNYNFYYDDHSVSNATVPSDLPRTCEVVQLPMIGGSVFSYHTTTIFSLLSSRFPSISISLTRSCEKCHNKGGRCHANKGQFQCFCDKTETGRHLMPVILLLGNLSSPSIFVALTILIFINNDIYRTLSALGAGTVMILFIIILCLKKKYRWGEKAEYNVNVEIFLKNQEFLAPKRYSYSQIKKMTNSFEVKLGQGGFGSVYRGELSGGNLVAVKILSELKGNGKDFVNEVASVGRTCHVNIV</sequence>
<dbReference type="Proteomes" id="UP000245207">
    <property type="component" value="Unassembled WGS sequence"/>
</dbReference>
<dbReference type="SUPFAM" id="SSF56112">
    <property type="entry name" value="Protein kinase-like (PK-like)"/>
    <property type="match status" value="1"/>
</dbReference>
<gene>
    <name evidence="7" type="ORF">CTI12_AA399630</name>
</gene>
<keyword evidence="8" id="KW-1185">Reference proteome</keyword>
<dbReference type="GO" id="GO:0005524">
    <property type="term" value="F:ATP binding"/>
    <property type="evidence" value="ECO:0007669"/>
    <property type="project" value="UniProtKB-UniRule"/>
</dbReference>
<dbReference type="STRING" id="35608.A0A2U1MB59"/>
<feature type="binding site" evidence="3">
    <location>
        <position position="363"/>
    </location>
    <ligand>
        <name>ATP</name>
        <dbReference type="ChEBI" id="CHEBI:30616"/>
    </ligand>
</feature>
<dbReference type="InterPro" id="IPR017441">
    <property type="entry name" value="Protein_kinase_ATP_BS"/>
</dbReference>
<keyword evidence="1 3" id="KW-0547">Nucleotide-binding</keyword>
<dbReference type="OrthoDB" id="1697421at2759"/>
<dbReference type="Gene3D" id="3.30.200.20">
    <property type="entry name" value="Phosphorylase Kinase, domain 1"/>
    <property type="match status" value="1"/>
</dbReference>
<feature type="signal peptide" evidence="5">
    <location>
        <begin position="1"/>
        <end position="17"/>
    </location>
</feature>
<feature type="domain" description="Protein kinase" evidence="6">
    <location>
        <begin position="335"/>
        <end position="391"/>
    </location>
</feature>
<evidence type="ECO:0000313" key="7">
    <source>
        <dbReference type="EMBL" id="PWA58490.1"/>
    </source>
</evidence>
<evidence type="ECO:0000256" key="2">
    <source>
        <dbReference type="ARBA" id="ARBA00022840"/>
    </source>
</evidence>
<keyword evidence="4" id="KW-1133">Transmembrane helix</keyword>
<keyword evidence="2 3" id="KW-0067">ATP-binding</keyword>
<evidence type="ECO:0000256" key="1">
    <source>
        <dbReference type="ARBA" id="ARBA00022741"/>
    </source>
</evidence>
<dbReference type="GO" id="GO:0004672">
    <property type="term" value="F:protein kinase activity"/>
    <property type="evidence" value="ECO:0007669"/>
    <property type="project" value="InterPro"/>
</dbReference>
<keyword evidence="7" id="KW-0808">Transferase</keyword>
<evidence type="ECO:0000259" key="6">
    <source>
        <dbReference type="PROSITE" id="PS50011"/>
    </source>
</evidence>
<dbReference type="PROSITE" id="PS00107">
    <property type="entry name" value="PROTEIN_KINASE_ATP"/>
    <property type="match status" value="1"/>
</dbReference>
<proteinExistence type="predicted"/>
<evidence type="ECO:0000256" key="3">
    <source>
        <dbReference type="PROSITE-ProRule" id="PRU10141"/>
    </source>
</evidence>
<protein>
    <submittedName>
        <fullName evidence="7">Protein kinase domain-containing protein</fullName>
    </submittedName>
</protein>
<dbReference type="InterPro" id="IPR000719">
    <property type="entry name" value="Prot_kinase_dom"/>
</dbReference>
<dbReference type="AlphaFoldDB" id="A0A2U1MB59"/>